<evidence type="ECO:0000313" key="1">
    <source>
        <dbReference type="EMBL" id="SVD10536.1"/>
    </source>
</evidence>
<accession>A0A382SL06</accession>
<sequence length="69" mass="8326">MKEKRMSYGEGLYTISEVDIWKDKLRIKVIDRVNEKEQWIFMGPKEAQSLVNDIWFKVEDYKSSIKILQ</sequence>
<reference evidence="1" key="1">
    <citation type="submission" date="2018-05" db="EMBL/GenBank/DDBJ databases">
        <authorList>
            <person name="Lanie J.A."/>
            <person name="Ng W.-L."/>
            <person name="Kazmierczak K.M."/>
            <person name="Andrzejewski T.M."/>
            <person name="Davidsen T.M."/>
            <person name="Wayne K.J."/>
            <person name="Tettelin H."/>
            <person name="Glass J.I."/>
            <person name="Rusch D."/>
            <person name="Podicherti R."/>
            <person name="Tsui H.-C.T."/>
            <person name="Winkler M.E."/>
        </authorList>
    </citation>
    <scope>NUCLEOTIDE SEQUENCE</scope>
</reference>
<dbReference type="AlphaFoldDB" id="A0A382SL06"/>
<organism evidence="1">
    <name type="scientific">marine metagenome</name>
    <dbReference type="NCBI Taxonomy" id="408172"/>
    <lineage>
        <taxon>unclassified sequences</taxon>
        <taxon>metagenomes</taxon>
        <taxon>ecological metagenomes</taxon>
    </lineage>
</organism>
<gene>
    <name evidence="1" type="ORF">METZ01_LOCUS363390</name>
</gene>
<dbReference type="EMBL" id="UINC01129856">
    <property type="protein sequence ID" value="SVD10536.1"/>
    <property type="molecule type" value="Genomic_DNA"/>
</dbReference>
<proteinExistence type="predicted"/>
<name>A0A382SL06_9ZZZZ</name>
<protein>
    <submittedName>
        <fullName evidence="1">Uncharacterized protein</fullName>
    </submittedName>
</protein>